<dbReference type="Proteomes" id="UP001201812">
    <property type="component" value="Unassembled WGS sequence"/>
</dbReference>
<evidence type="ECO:0000256" key="9">
    <source>
        <dbReference type="SAM" id="Phobius"/>
    </source>
</evidence>
<keyword evidence="6 9" id="KW-0472">Membrane</keyword>
<evidence type="ECO:0000313" key="12">
    <source>
        <dbReference type="Proteomes" id="UP001201812"/>
    </source>
</evidence>
<evidence type="ECO:0000256" key="7">
    <source>
        <dbReference type="ARBA" id="ARBA00023170"/>
    </source>
</evidence>
<evidence type="ECO:0000256" key="8">
    <source>
        <dbReference type="ARBA" id="ARBA00023224"/>
    </source>
</evidence>
<dbReference type="PANTHER" id="PTHR24230:SF154">
    <property type="entry name" value="G-PROTEIN COUPLED RECEPTORS FAMILY 1 PROFILE DOMAIN-CONTAINING PROTEIN"/>
    <property type="match status" value="1"/>
</dbReference>
<accession>A0AAD4MYW4</accession>
<name>A0AAD4MYW4_9BILA</name>
<feature type="domain" description="G-protein coupled receptors family 1 profile" evidence="10">
    <location>
        <begin position="43"/>
        <end position="441"/>
    </location>
</feature>
<feature type="transmembrane region" description="Helical" evidence="9">
    <location>
        <begin position="114"/>
        <end position="135"/>
    </location>
</feature>
<evidence type="ECO:0000256" key="6">
    <source>
        <dbReference type="ARBA" id="ARBA00023136"/>
    </source>
</evidence>
<dbReference type="GO" id="GO:0007218">
    <property type="term" value="P:neuropeptide signaling pathway"/>
    <property type="evidence" value="ECO:0007669"/>
    <property type="project" value="TreeGrafter"/>
</dbReference>
<dbReference type="InterPro" id="IPR017452">
    <property type="entry name" value="GPCR_Rhodpsn_7TM"/>
</dbReference>
<keyword evidence="3 9" id="KW-0812">Transmembrane</keyword>
<keyword evidence="7 11" id="KW-0675">Receptor</keyword>
<feature type="transmembrane region" description="Helical" evidence="9">
    <location>
        <begin position="73"/>
        <end position="94"/>
    </location>
</feature>
<protein>
    <submittedName>
        <fullName evidence="11">7 transmembrane receptor (Rhodopsin family) domain-containing protein</fullName>
    </submittedName>
</protein>
<dbReference type="EMBL" id="JAKKPZ010000038">
    <property type="protein sequence ID" value="KAI1707957.1"/>
    <property type="molecule type" value="Genomic_DNA"/>
</dbReference>
<dbReference type="AlphaFoldDB" id="A0AAD4MYW4"/>
<evidence type="ECO:0000256" key="1">
    <source>
        <dbReference type="ARBA" id="ARBA00004651"/>
    </source>
</evidence>
<dbReference type="PROSITE" id="PS50262">
    <property type="entry name" value="G_PROTEIN_RECEP_F1_2"/>
    <property type="match status" value="1"/>
</dbReference>
<keyword evidence="12" id="KW-1185">Reference proteome</keyword>
<dbReference type="PRINTS" id="PR00237">
    <property type="entry name" value="GPCRRHODOPSN"/>
</dbReference>
<comment type="caution">
    <text evidence="11">The sequence shown here is derived from an EMBL/GenBank/DDBJ whole genome shotgun (WGS) entry which is preliminary data.</text>
</comment>
<feature type="transmembrane region" description="Helical" evidence="9">
    <location>
        <begin position="220"/>
        <end position="241"/>
    </location>
</feature>
<sequence length="446" mass="51062">MLLLTTPSTFEAHAPPVATIERQSADTVEIIYLSVIILVGTTLNFIVFIQLTRQSKTPTASTSFLTGPYHMSSFCLFKVNLSLTDFAILLFHALGKVIWLTTYEWKFGDAGCKLYQFLSAFAYYSNSNVIVAIGLDRLKVVYTSHLQGAASVRRVRILLIGAWVMAIFCALPQLFFWTSIELSEGWHQCTTIWEISKHYNTTTELQQRMQILYEMLHQSIVFWIPFFTLFISYLLIIVKVLRYTFNHSPIIQCNGHSSPSLRPKRAKIDLRMFRWQSRDQTQLLELSTDTMILNEFSTSSMSEEATPKKKMSAISGIVATLTCPIRVIPPHRSLSTAAIRPQRKDTVRSSCLSTDSRISQTKERVCYRKTGSPLWRRQLRSKVFITSLIIVVTHCAFWLPYNLLNSARFINAEFYTWIVDNGGLLLEDLIILNSLVNPILYGYESR</sequence>
<keyword evidence="5" id="KW-0297">G-protein coupled receptor</keyword>
<feature type="transmembrane region" description="Helical" evidence="9">
    <location>
        <begin position="155"/>
        <end position="176"/>
    </location>
</feature>
<feature type="transmembrane region" description="Helical" evidence="9">
    <location>
        <begin position="30"/>
        <end position="52"/>
    </location>
</feature>
<evidence type="ECO:0000259" key="10">
    <source>
        <dbReference type="PROSITE" id="PS50262"/>
    </source>
</evidence>
<keyword evidence="8" id="KW-0807">Transducer</keyword>
<evidence type="ECO:0000256" key="3">
    <source>
        <dbReference type="ARBA" id="ARBA00022692"/>
    </source>
</evidence>
<dbReference type="Pfam" id="PF00001">
    <property type="entry name" value="7tm_1"/>
    <property type="match status" value="1"/>
</dbReference>
<evidence type="ECO:0000313" key="11">
    <source>
        <dbReference type="EMBL" id="KAI1707957.1"/>
    </source>
</evidence>
<gene>
    <name evidence="11" type="ORF">DdX_12192</name>
</gene>
<evidence type="ECO:0000256" key="4">
    <source>
        <dbReference type="ARBA" id="ARBA00022989"/>
    </source>
</evidence>
<proteinExistence type="predicted"/>
<keyword evidence="4 9" id="KW-1133">Transmembrane helix</keyword>
<dbReference type="GO" id="GO:0008528">
    <property type="term" value="F:G protein-coupled peptide receptor activity"/>
    <property type="evidence" value="ECO:0007669"/>
    <property type="project" value="TreeGrafter"/>
</dbReference>
<evidence type="ECO:0000256" key="2">
    <source>
        <dbReference type="ARBA" id="ARBA00022475"/>
    </source>
</evidence>
<dbReference type="InterPro" id="IPR000276">
    <property type="entry name" value="GPCR_Rhodpsn"/>
</dbReference>
<feature type="transmembrane region" description="Helical" evidence="9">
    <location>
        <begin position="383"/>
        <end position="404"/>
    </location>
</feature>
<dbReference type="PANTHER" id="PTHR24230">
    <property type="entry name" value="G-PROTEIN COUPLED RECEPTOR"/>
    <property type="match status" value="1"/>
</dbReference>
<keyword evidence="2" id="KW-1003">Cell membrane</keyword>
<reference evidence="11" key="1">
    <citation type="submission" date="2022-01" db="EMBL/GenBank/DDBJ databases">
        <title>Genome Sequence Resource for Two Populations of Ditylenchus destructor, the Migratory Endoparasitic Phytonematode.</title>
        <authorList>
            <person name="Zhang H."/>
            <person name="Lin R."/>
            <person name="Xie B."/>
        </authorList>
    </citation>
    <scope>NUCLEOTIDE SEQUENCE</scope>
    <source>
        <strain evidence="11">BazhouSP</strain>
    </source>
</reference>
<dbReference type="Gene3D" id="1.20.1070.10">
    <property type="entry name" value="Rhodopsin 7-helix transmembrane proteins"/>
    <property type="match status" value="1"/>
</dbReference>
<dbReference type="SUPFAM" id="SSF81321">
    <property type="entry name" value="Family A G protein-coupled receptor-like"/>
    <property type="match status" value="1"/>
</dbReference>
<evidence type="ECO:0000256" key="5">
    <source>
        <dbReference type="ARBA" id="ARBA00023040"/>
    </source>
</evidence>
<organism evidence="11 12">
    <name type="scientific">Ditylenchus destructor</name>
    <dbReference type="NCBI Taxonomy" id="166010"/>
    <lineage>
        <taxon>Eukaryota</taxon>
        <taxon>Metazoa</taxon>
        <taxon>Ecdysozoa</taxon>
        <taxon>Nematoda</taxon>
        <taxon>Chromadorea</taxon>
        <taxon>Rhabditida</taxon>
        <taxon>Tylenchina</taxon>
        <taxon>Tylenchomorpha</taxon>
        <taxon>Sphaerularioidea</taxon>
        <taxon>Anguinidae</taxon>
        <taxon>Anguininae</taxon>
        <taxon>Ditylenchus</taxon>
    </lineage>
</organism>
<dbReference type="GO" id="GO:0005886">
    <property type="term" value="C:plasma membrane"/>
    <property type="evidence" value="ECO:0007669"/>
    <property type="project" value="UniProtKB-SubCell"/>
</dbReference>
<comment type="subcellular location">
    <subcellularLocation>
        <location evidence="1">Cell membrane</location>
        <topology evidence="1">Multi-pass membrane protein</topology>
    </subcellularLocation>
</comment>